<accession>A0A1D5APJ4</accession>
<evidence type="ECO:0000313" key="2">
    <source>
        <dbReference type="EMBL" id="AOH69136.1"/>
    </source>
</evidence>
<organism evidence="3">
    <name type="scientific">Microplitis mediator bracovirus</name>
    <dbReference type="NCBI Taxonomy" id="1836595"/>
    <lineage>
        <taxon>Viruses</taxon>
        <taxon>Viruses incertae sedis</taxon>
        <taxon>Polydnaviriformidae</taxon>
        <taxon>Bracoviriform</taxon>
    </lineage>
</organism>
<dbReference type="EMBL" id="KX223737">
    <property type="protein sequence ID" value="AOH69141.1"/>
    <property type="molecule type" value="Genomic_DNA"/>
</dbReference>
<name>A0A1D5APJ4_9VIRU</name>
<feature type="compositionally biased region" description="Polar residues" evidence="1">
    <location>
        <begin position="23"/>
        <end position="34"/>
    </location>
</feature>
<evidence type="ECO:0000256" key="1">
    <source>
        <dbReference type="SAM" id="MobiDB-lite"/>
    </source>
</evidence>
<proteinExistence type="predicted"/>
<protein>
    <submittedName>
        <fullName evidence="3">Uncharacterized protein</fullName>
    </submittedName>
</protein>
<dbReference type="EMBL" id="KX223736">
    <property type="protein sequence ID" value="AOH69136.1"/>
    <property type="molecule type" value="Genomic_DNA"/>
</dbReference>
<reference evidence="3" key="1">
    <citation type="journal article" date="2016" name="PLoS ONE">
        <title>Analysis of Genetic Variation across the Encapsidated Genome of Microplitis demolitor Bracovirus in Parasitoid Wasps.</title>
        <authorList>
            <person name="Burke G.R."/>
        </authorList>
    </citation>
    <scope>NUCLEOTIDE SEQUENCE</scope>
    <source>
        <strain evidence="3">UGA</strain>
    </source>
</reference>
<gene>
    <name evidence="2" type="ORF">A6F54_63</name>
    <name evidence="3" type="ORF">A6F54_68</name>
</gene>
<sequence>MSPQKPDKNDPSNKDEAKASTPVLKNNKVTQKLSTPKEPAVMTGSRQSKAVEKLEKARTIAASAFEEQEISKNREGPESRAADLSIQSTVWKTGSVELEENLNNYQPNCVKQPDQKQIALRRILGKLKYQMITTDF</sequence>
<evidence type="ECO:0000313" key="3">
    <source>
        <dbReference type="EMBL" id="AOH69141.1"/>
    </source>
</evidence>
<feature type="region of interest" description="Disordered" evidence="1">
    <location>
        <begin position="1"/>
        <end position="50"/>
    </location>
</feature>
<feature type="compositionally biased region" description="Basic and acidic residues" evidence="1">
    <location>
        <begin position="1"/>
        <end position="18"/>
    </location>
</feature>